<dbReference type="PANTHER" id="PTHR10628">
    <property type="entry name" value="SIALIDASE"/>
    <property type="match status" value="1"/>
</dbReference>
<dbReference type="EC" id="3.2.1.18" evidence="3"/>
<dbReference type="InterPro" id="IPR026856">
    <property type="entry name" value="Sialidase_fam"/>
</dbReference>
<dbReference type="EMBL" id="CP023004">
    <property type="protein sequence ID" value="AWI08346.1"/>
    <property type="molecule type" value="Genomic_DNA"/>
</dbReference>
<evidence type="ECO:0000256" key="2">
    <source>
        <dbReference type="ARBA" id="ARBA00009348"/>
    </source>
</evidence>
<dbReference type="GO" id="GO:0005737">
    <property type="term" value="C:cytoplasm"/>
    <property type="evidence" value="ECO:0007669"/>
    <property type="project" value="TreeGrafter"/>
</dbReference>
<dbReference type="PANTHER" id="PTHR10628:SF30">
    <property type="entry name" value="EXO-ALPHA-SIALIDASE"/>
    <property type="match status" value="1"/>
</dbReference>
<sequence length="392" mass="44034">MKPIYALLAVVAFVMSAGFARAGTGDGMAVFERQILFEAGPDCEYRSIRIPCVLALPDNTVLAVAAGRSRVSDWADIRMIMRRSTDGGKTWEPLTILIDRGQNVADNPVLIWDEPAKTVHFLHQVNYERIYHMASTDSGKTWTKPVDITPQLARFQELYKWNVIAPGPGHGIQLKNGRLIVPVWLANGAPEPSGKGIVHRPSVTTVMYSDDHGKTWQCGDILPDVLKNMNETVAVPAEDGGVWLYIRNEEIPAFKIGVAYSKDGATNWTKAELHDDLYQPICFSSVLRLSGAPDKSRILFCNPDSRKNPRRNKGNPWRARENLTLRMSYDEGKTWPVVRVLEPLRGSYSDLTLLGDGTILCLFEHDNSYISIARFNLEWLTKRKDLLRSVKK</sequence>
<dbReference type="GO" id="GO:0006689">
    <property type="term" value="P:ganglioside catabolic process"/>
    <property type="evidence" value="ECO:0007669"/>
    <property type="project" value="TreeGrafter"/>
</dbReference>
<evidence type="ECO:0000259" key="5">
    <source>
        <dbReference type="Pfam" id="PF13088"/>
    </source>
</evidence>
<dbReference type="InterPro" id="IPR036278">
    <property type="entry name" value="Sialidase_sf"/>
</dbReference>
<evidence type="ECO:0000256" key="3">
    <source>
        <dbReference type="ARBA" id="ARBA00012733"/>
    </source>
</evidence>
<evidence type="ECO:0000256" key="4">
    <source>
        <dbReference type="SAM" id="SignalP"/>
    </source>
</evidence>
<organism evidence="6 7">
    <name type="scientific">Ereboglobus luteus</name>
    <dbReference type="NCBI Taxonomy" id="1796921"/>
    <lineage>
        <taxon>Bacteria</taxon>
        <taxon>Pseudomonadati</taxon>
        <taxon>Verrucomicrobiota</taxon>
        <taxon>Opitutia</taxon>
        <taxon>Opitutales</taxon>
        <taxon>Opitutaceae</taxon>
        <taxon>Ereboglobus</taxon>
    </lineage>
</organism>
<keyword evidence="4" id="KW-0732">Signal</keyword>
<dbReference type="SUPFAM" id="SSF50939">
    <property type="entry name" value="Sialidases"/>
    <property type="match status" value="1"/>
</dbReference>
<feature type="chain" id="PRO_5015916860" description="exo-alpha-sialidase" evidence="4">
    <location>
        <begin position="23"/>
        <end position="392"/>
    </location>
</feature>
<dbReference type="GO" id="GO:0016020">
    <property type="term" value="C:membrane"/>
    <property type="evidence" value="ECO:0007669"/>
    <property type="project" value="TreeGrafter"/>
</dbReference>
<dbReference type="GO" id="GO:0004308">
    <property type="term" value="F:exo-alpha-sialidase activity"/>
    <property type="evidence" value="ECO:0007669"/>
    <property type="project" value="UniProtKB-EC"/>
</dbReference>
<reference evidence="6 7" key="1">
    <citation type="journal article" date="2018" name="Syst. Appl. Microbiol.">
        <title>Ereboglobus luteus gen. nov. sp. nov. from cockroach guts, and new insights into the oxygen relationship of the genera Opitutus and Didymococcus (Verrucomicrobia: Opitutaceae).</title>
        <authorList>
            <person name="Tegtmeier D."/>
            <person name="Belitz A."/>
            <person name="Radek R."/>
            <person name="Heimerl T."/>
            <person name="Brune A."/>
        </authorList>
    </citation>
    <scope>NUCLEOTIDE SEQUENCE [LARGE SCALE GENOMIC DNA]</scope>
    <source>
        <strain evidence="6 7">Ho45</strain>
    </source>
</reference>
<keyword evidence="7" id="KW-1185">Reference proteome</keyword>
<dbReference type="OrthoDB" id="7294637at2"/>
<name>A0A2U8E0I7_9BACT</name>
<comment type="catalytic activity">
    <reaction evidence="1">
        <text>Hydrolysis of alpha-(2-&gt;3)-, alpha-(2-&gt;6)-, alpha-(2-&gt;8)- glycosidic linkages of terminal sialic acid residues in oligosaccharides, glycoproteins, glycolipids, colominic acid and synthetic substrates.</text>
        <dbReference type="EC" id="3.2.1.18"/>
    </reaction>
</comment>
<dbReference type="KEGG" id="elut:CKA38_02900"/>
<dbReference type="Pfam" id="PF13088">
    <property type="entry name" value="BNR_2"/>
    <property type="match status" value="1"/>
</dbReference>
<evidence type="ECO:0000313" key="7">
    <source>
        <dbReference type="Proteomes" id="UP000244896"/>
    </source>
</evidence>
<proteinExistence type="inferred from homology"/>
<gene>
    <name evidence="6" type="ORF">CKA38_02900</name>
</gene>
<comment type="similarity">
    <text evidence="2">Belongs to the glycosyl hydrolase 33 family.</text>
</comment>
<dbReference type="GO" id="GO:0009313">
    <property type="term" value="P:oligosaccharide catabolic process"/>
    <property type="evidence" value="ECO:0007669"/>
    <property type="project" value="TreeGrafter"/>
</dbReference>
<dbReference type="Gene3D" id="2.120.10.10">
    <property type="match status" value="1"/>
</dbReference>
<dbReference type="CDD" id="cd15482">
    <property type="entry name" value="Sialidase_non-viral"/>
    <property type="match status" value="1"/>
</dbReference>
<dbReference type="Proteomes" id="UP000244896">
    <property type="component" value="Chromosome"/>
</dbReference>
<feature type="signal peptide" evidence="4">
    <location>
        <begin position="1"/>
        <end position="22"/>
    </location>
</feature>
<dbReference type="InterPro" id="IPR011040">
    <property type="entry name" value="Sialidase"/>
</dbReference>
<protein>
    <recommendedName>
        <fullName evidence="3">exo-alpha-sialidase</fullName>
        <ecNumber evidence="3">3.2.1.18</ecNumber>
    </recommendedName>
</protein>
<accession>A0A2U8E0I7</accession>
<feature type="domain" description="Sialidase" evidence="5">
    <location>
        <begin position="62"/>
        <end position="359"/>
    </location>
</feature>
<dbReference type="AlphaFoldDB" id="A0A2U8E0I7"/>
<evidence type="ECO:0000313" key="6">
    <source>
        <dbReference type="EMBL" id="AWI08346.1"/>
    </source>
</evidence>
<evidence type="ECO:0000256" key="1">
    <source>
        <dbReference type="ARBA" id="ARBA00000427"/>
    </source>
</evidence>